<feature type="region of interest" description="Disordered" evidence="1">
    <location>
        <begin position="1"/>
        <end position="20"/>
    </location>
</feature>
<dbReference type="Pfam" id="PF12867">
    <property type="entry name" value="DinB_2"/>
    <property type="match status" value="1"/>
</dbReference>
<dbReference type="RefSeq" id="WP_209899714.1">
    <property type="nucleotide sequence ID" value="NZ_BAAAJW010000004.1"/>
</dbReference>
<dbReference type="EMBL" id="JAGIOD010000001">
    <property type="protein sequence ID" value="MBP2380955.1"/>
    <property type="molecule type" value="Genomic_DNA"/>
</dbReference>
<reference evidence="3 4" key="1">
    <citation type="submission" date="2021-03" db="EMBL/GenBank/DDBJ databases">
        <title>Sequencing the genomes of 1000 actinobacteria strains.</title>
        <authorList>
            <person name="Klenk H.-P."/>
        </authorList>
    </citation>
    <scope>NUCLEOTIDE SEQUENCE [LARGE SCALE GENOMIC DNA]</scope>
    <source>
        <strain evidence="3 4">DSM 14566</strain>
    </source>
</reference>
<dbReference type="SUPFAM" id="SSF109854">
    <property type="entry name" value="DinB/YfiT-like putative metalloenzymes"/>
    <property type="match status" value="1"/>
</dbReference>
<dbReference type="InterPro" id="IPR034660">
    <property type="entry name" value="DinB/YfiT-like"/>
</dbReference>
<proteinExistence type="predicted"/>
<gene>
    <name evidence="3" type="ORF">JOF43_000912</name>
</gene>
<dbReference type="Gene3D" id="1.20.120.450">
    <property type="entry name" value="dinb family like domain"/>
    <property type="match status" value="1"/>
</dbReference>
<evidence type="ECO:0000259" key="2">
    <source>
        <dbReference type="Pfam" id="PF12867"/>
    </source>
</evidence>
<feature type="domain" description="DinB-like" evidence="2">
    <location>
        <begin position="32"/>
        <end position="195"/>
    </location>
</feature>
<keyword evidence="4" id="KW-1185">Reference proteome</keyword>
<evidence type="ECO:0000313" key="3">
    <source>
        <dbReference type="EMBL" id="MBP2380955.1"/>
    </source>
</evidence>
<protein>
    <recommendedName>
        <fullName evidence="2">DinB-like domain-containing protein</fullName>
    </recommendedName>
</protein>
<dbReference type="InterPro" id="IPR024775">
    <property type="entry name" value="DinB-like"/>
</dbReference>
<comment type="caution">
    <text evidence="3">The sequence shown here is derived from an EMBL/GenBank/DDBJ whole genome shotgun (WGS) entry which is preliminary data.</text>
</comment>
<accession>A0ABS4WXL8</accession>
<sequence length="206" mass="22821">MTSSDTPTTPDLAPGKDGDLPTVLLDQIEYHVREHLRPRLEGLSDEEYFYDPTPDGSAWTVHPRVSEGQAPPTAIQGGAGDVVIDFEFPEPDPTPLTTIAWRLGHIIVGVLGARSHSHFGGPPADYMTWSYAATAAEALEQFDAEYERWIAGVRSWNEEDLQVAVGEAEGPWAEYSRATLVAHIHRELIHHLAEIALLRDLWAHRA</sequence>
<evidence type="ECO:0000256" key="1">
    <source>
        <dbReference type="SAM" id="MobiDB-lite"/>
    </source>
</evidence>
<dbReference type="Proteomes" id="UP001519290">
    <property type="component" value="Unassembled WGS sequence"/>
</dbReference>
<evidence type="ECO:0000313" key="4">
    <source>
        <dbReference type="Proteomes" id="UP001519290"/>
    </source>
</evidence>
<organism evidence="3 4">
    <name type="scientific">Brachybacterium sacelli</name>
    <dbReference type="NCBI Taxonomy" id="173364"/>
    <lineage>
        <taxon>Bacteria</taxon>
        <taxon>Bacillati</taxon>
        <taxon>Actinomycetota</taxon>
        <taxon>Actinomycetes</taxon>
        <taxon>Micrococcales</taxon>
        <taxon>Dermabacteraceae</taxon>
        <taxon>Brachybacterium</taxon>
    </lineage>
</organism>
<name>A0ABS4WXL8_9MICO</name>